<accession>A0A3N6LSQ2</accession>
<feature type="region of interest" description="Disordered" evidence="1">
    <location>
        <begin position="168"/>
        <end position="252"/>
    </location>
</feature>
<dbReference type="InterPro" id="IPR002102">
    <property type="entry name" value="Cohesin_dom"/>
</dbReference>
<evidence type="ECO:0000313" key="5">
    <source>
        <dbReference type="Proteomes" id="UP000273828"/>
    </source>
</evidence>
<protein>
    <submittedName>
        <fullName evidence="4">Cohesin domain-containing protein</fullName>
    </submittedName>
</protein>
<dbReference type="InterPro" id="IPR008965">
    <property type="entry name" value="CBM2/CBM3_carb-bd_dom_sf"/>
</dbReference>
<keyword evidence="2" id="KW-1133">Transmembrane helix</keyword>
<evidence type="ECO:0000313" key="4">
    <source>
        <dbReference type="EMBL" id="RQG90354.1"/>
    </source>
</evidence>
<evidence type="ECO:0000259" key="3">
    <source>
        <dbReference type="Pfam" id="PF00963"/>
    </source>
</evidence>
<dbReference type="Proteomes" id="UP000273828">
    <property type="component" value="Unassembled WGS sequence"/>
</dbReference>
<dbReference type="EMBL" id="REFY01000003">
    <property type="protein sequence ID" value="RQG90354.1"/>
    <property type="molecule type" value="Genomic_DNA"/>
</dbReference>
<organism evidence="4 5">
    <name type="scientific">Natrarchaeobius halalkaliphilus</name>
    <dbReference type="NCBI Taxonomy" id="1679091"/>
    <lineage>
        <taxon>Archaea</taxon>
        <taxon>Methanobacteriati</taxon>
        <taxon>Methanobacteriota</taxon>
        <taxon>Stenosarchaea group</taxon>
        <taxon>Halobacteria</taxon>
        <taxon>Halobacteriales</taxon>
        <taxon>Natrialbaceae</taxon>
        <taxon>Natrarchaeobius</taxon>
    </lineage>
</organism>
<dbReference type="GO" id="GO:0000272">
    <property type="term" value="P:polysaccharide catabolic process"/>
    <property type="evidence" value="ECO:0007669"/>
    <property type="project" value="InterPro"/>
</dbReference>
<keyword evidence="2" id="KW-0812">Transmembrane</keyword>
<keyword evidence="2" id="KW-0472">Membrane</keyword>
<dbReference type="Gene3D" id="2.60.40.680">
    <property type="match status" value="1"/>
</dbReference>
<evidence type="ECO:0000256" key="1">
    <source>
        <dbReference type="SAM" id="MobiDB-lite"/>
    </source>
</evidence>
<sequence length="274" mass="27702">MLVVVLCGLAFGAVVPAPVIAGDSVTIIYVEESEIDADPGETIALEVMVSDHGDYDANGLGELSFDLTYDTDVFTATEVEHRSMLAAGDSDAEVIGSATIDDETGAVTIEQEREPPGDGAVATEPAATVTLEVAEDAPPTTETIGLTDGSAILVTDYPQSVFERDATVHVDGGDEESDGSGGEHDDADEPEGVTLADDAAVEDGDGTDGAEEADGSSANNGDASDETDDSDGETAAPSSGDDSTSDDPIPGFAIPAAIVGITAAIVGLVVRNRP</sequence>
<dbReference type="SUPFAM" id="SSF49384">
    <property type="entry name" value="Carbohydrate-binding domain"/>
    <property type="match status" value="1"/>
</dbReference>
<comment type="caution">
    <text evidence="4">The sequence shown here is derived from an EMBL/GenBank/DDBJ whole genome shotgun (WGS) entry which is preliminary data.</text>
</comment>
<reference evidence="4 5" key="1">
    <citation type="submission" date="2018-10" db="EMBL/GenBank/DDBJ databases">
        <title>Natrarchaeobius chitinivorans gen. nov., sp. nov., and Natrarchaeobius haloalkaliphilus sp. nov., alkaliphilic, chitin-utilizing haloarchaea from hypersaline alkaline lakes.</title>
        <authorList>
            <person name="Sorokin D.Y."/>
            <person name="Elcheninov A.G."/>
            <person name="Kostrikina N.A."/>
            <person name="Bale N.J."/>
            <person name="Sinninghe Damste J.S."/>
            <person name="Khijniak T.V."/>
            <person name="Kublanov I.V."/>
            <person name="Toshchakov S.V."/>
        </authorList>
    </citation>
    <scope>NUCLEOTIDE SEQUENCE [LARGE SCALE GENOMIC DNA]</scope>
    <source>
        <strain evidence="4 5">AArcht-Sl</strain>
    </source>
</reference>
<feature type="compositionally biased region" description="Acidic residues" evidence="1">
    <location>
        <begin position="199"/>
        <end position="214"/>
    </location>
</feature>
<dbReference type="GO" id="GO:0030246">
    <property type="term" value="F:carbohydrate binding"/>
    <property type="evidence" value="ECO:0007669"/>
    <property type="project" value="InterPro"/>
</dbReference>
<feature type="compositionally biased region" description="Acidic residues" evidence="1">
    <location>
        <begin position="223"/>
        <end position="232"/>
    </location>
</feature>
<feature type="transmembrane region" description="Helical" evidence="2">
    <location>
        <begin position="252"/>
        <end position="270"/>
    </location>
</feature>
<keyword evidence="5" id="KW-1185">Reference proteome</keyword>
<feature type="domain" description="Cohesin" evidence="3">
    <location>
        <begin position="36"/>
        <end position="150"/>
    </location>
</feature>
<gene>
    <name evidence="4" type="ORF">EA462_07665</name>
</gene>
<name>A0A3N6LSQ2_9EURY</name>
<dbReference type="AlphaFoldDB" id="A0A3N6LSQ2"/>
<evidence type="ECO:0000256" key="2">
    <source>
        <dbReference type="SAM" id="Phobius"/>
    </source>
</evidence>
<dbReference type="Pfam" id="PF00963">
    <property type="entry name" value="Cohesin"/>
    <property type="match status" value="1"/>
</dbReference>
<proteinExistence type="predicted"/>